<reference evidence="2" key="1">
    <citation type="submission" date="2019-03" db="EMBL/GenBank/DDBJ databases">
        <authorList>
            <person name="Mank J."/>
            <person name="Almeida P."/>
        </authorList>
    </citation>
    <scope>NUCLEOTIDE SEQUENCE</scope>
    <source>
        <strain evidence="2">78183</strain>
    </source>
</reference>
<dbReference type="AlphaFoldDB" id="A0A6N2L216"/>
<evidence type="ECO:0000313" key="2">
    <source>
        <dbReference type="EMBL" id="VFU33459.1"/>
    </source>
</evidence>
<accession>A0A6N2L216</accession>
<proteinExistence type="predicted"/>
<sequence length="76" mass="8743">MLVMGHSNPHFHTHFCSCSLLFFFRALLLFTASTIVTSTFAFLKNLTAQSLQDSPLWFMLSWKQTSGIINGFWRLV</sequence>
<keyword evidence="1" id="KW-0812">Transmembrane</keyword>
<protein>
    <submittedName>
        <fullName evidence="2">Uncharacterized protein</fullName>
    </submittedName>
</protein>
<gene>
    <name evidence="2" type="ORF">SVIM_LOCUS152880</name>
</gene>
<dbReference type="EMBL" id="CAADRP010000890">
    <property type="protein sequence ID" value="VFU33459.1"/>
    <property type="molecule type" value="Genomic_DNA"/>
</dbReference>
<keyword evidence="1" id="KW-1133">Transmembrane helix</keyword>
<evidence type="ECO:0000256" key="1">
    <source>
        <dbReference type="SAM" id="Phobius"/>
    </source>
</evidence>
<feature type="transmembrane region" description="Helical" evidence="1">
    <location>
        <begin position="20"/>
        <end position="43"/>
    </location>
</feature>
<organism evidence="2">
    <name type="scientific">Salix viminalis</name>
    <name type="common">Common osier</name>
    <name type="synonym">Basket willow</name>
    <dbReference type="NCBI Taxonomy" id="40686"/>
    <lineage>
        <taxon>Eukaryota</taxon>
        <taxon>Viridiplantae</taxon>
        <taxon>Streptophyta</taxon>
        <taxon>Embryophyta</taxon>
        <taxon>Tracheophyta</taxon>
        <taxon>Spermatophyta</taxon>
        <taxon>Magnoliopsida</taxon>
        <taxon>eudicotyledons</taxon>
        <taxon>Gunneridae</taxon>
        <taxon>Pentapetalae</taxon>
        <taxon>rosids</taxon>
        <taxon>fabids</taxon>
        <taxon>Malpighiales</taxon>
        <taxon>Salicaceae</taxon>
        <taxon>Saliceae</taxon>
        <taxon>Salix</taxon>
    </lineage>
</organism>
<keyword evidence="1" id="KW-0472">Membrane</keyword>
<name>A0A6N2L216_SALVM</name>